<keyword evidence="2" id="KW-1185">Reference proteome</keyword>
<gene>
    <name evidence="1" type="ORF">THSYN_30930</name>
</gene>
<name>A0A2K8UIA6_9GAMM</name>
<dbReference type="AlphaFoldDB" id="A0A2K8UIA6"/>
<dbReference type="KEGG" id="tsy:THSYN_30930"/>
<geneLocation type="plasmid" evidence="2">
    <name>pts417</name>
</geneLocation>
<sequence length="107" mass="11669">MKTTVRMTSAMRESLRNAAKAYGGKGKSRWVREALEALNADDPCLTTVGHGESAFVPECSDQVILGPGDSDLLEQMVARIRKQDPLAEGVQSQILRAAIRGRLQRST</sequence>
<keyword evidence="1" id="KW-0614">Plasmid</keyword>
<evidence type="ECO:0000313" key="2">
    <source>
        <dbReference type="Proteomes" id="UP000232638"/>
    </source>
</evidence>
<accession>A0A2K8UIA6</accession>
<proteinExistence type="predicted"/>
<dbReference type="EMBL" id="CP020371">
    <property type="protein sequence ID" value="AUB85316.1"/>
    <property type="molecule type" value="Genomic_DNA"/>
</dbReference>
<dbReference type="Proteomes" id="UP000232638">
    <property type="component" value="Plasmid pTs417"/>
</dbReference>
<evidence type="ECO:0000313" key="1">
    <source>
        <dbReference type="EMBL" id="AUB85316.1"/>
    </source>
</evidence>
<organism evidence="1 2">
    <name type="scientific">Candidatus Thiodictyon syntrophicum</name>
    <dbReference type="NCBI Taxonomy" id="1166950"/>
    <lineage>
        <taxon>Bacteria</taxon>
        <taxon>Pseudomonadati</taxon>
        <taxon>Pseudomonadota</taxon>
        <taxon>Gammaproteobacteria</taxon>
        <taxon>Chromatiales</taxon>
        <taxon>Chromatiaceae</taxon>
        <taxon>Thiodictyon</taxon>
    </lineage>
</organism>
<protein>
    <submittedName>
        <fullName evidence="1">Uncharacterized protein</fullName>
    </submittedName>
</protein>
<reference evidence="1 2" key="1">
    <citation type="submission" date="2017-03" db="EMBL/GenBank/DDBJ databases">
        <title>Complete genome sequence of Candidatus 'Thiodictyon syntrophicum' sp. nov. strain Cad16T, a photolithoautotroph purple sulfur bacterium isolated from an alpine meromictic lake.</title>
        <authorList>
            <person name="Luedin S.M."/>
            <person name="Pothier J.F."/>
            <person name="Danza F."/>
            <person name="Storelli N."/>
            <person name="Wittwer M."/>
            <person name="Tonolla M."/>
        </authorList>
    </citation>
    <scope>NUCLEOTIDE SEQUENCE [LARGE SCALE GENOMIC DNA]</scope>
    <source>
        <strain evidence="1 2">Cad16T</strain>
        <plasmid evidence="2">Plasmid pts417</plasmid>
    </source>
</reference>